<accession>A0A4Y9LDH8</accession>
<dbReference type="Proteomes" id="UP000297966">
    <property type="component" value="Unassembled WGS sequence"/>
</dbReference>
<dbReference type="EMBL" id="SPQT01000034">
    <property type="protein sequence ID" value="TFV39822.1"/>
    <property type="molecule type" value="Genomic_DNA"/>
</dbReference>
<keyword evidence="2" id="KW-1185">Reference proteome</keyword>
<reference evidence="1 2" key="1">
    <citation type="submission" date="2019-03" db="EMBL/GenBank/DDBJ databases">
        <title>Bradyrhizobium diversity isolated from nodules of Chamaecrista fasciculata.</title>
        <authorList>
            <person name="Klepa M.S."/>
            <person name="Urquiaga M.O."/>
            <person name="Hungria M."/>
            <person name="Delamuta J.R."/>
        </authorList>
    </citation>
    <scope>NUCLEOTIDE SEQUENCE [LARGE SCALE GENOMIC DNA]</scope>
    <source>
        <strain evidence="1 2">CNPSo 3448</strain>
    </source>
</reference>
<dbReference type="Pfam" id="PF07799">
    <property type="entry name" value="DUF1643"/>
    <property type="match status" value="1"/>
</dbReference>
<name>A0A4Y9LDH8_9BRAD</name>
<comment type="caution">
    <text evidence="1">The sequence shown here is derived from an EMBL/GenBank/DDBJ whole genome shotgun (WGS) entry which is preliminary data.</text>
</comment>
<evidence type="ECO:0000313" key="1">
    <source>
        <dbReference type="EMBL" id="TFV39822.1"/>
    </source>
</evidence>
<proteinExistence type="predicted"/>
<protein>
    <submittedName>
        <fullName evidence="1">DUF1643 domain-containing protein</fullName>
    </submittedName>
</protein>
<dbReference type="RefSeq" id="WP_135178713.1">
    <property type="nucleotide sequence ID" value="NZ_SPQT01000034.1"/>
</dbReference>
<gene>
    <name evidence="1" type="ORF">E4K65_39615</name>
</gene>
<organism evidence="1 2">
    <name type="scientific">Bradyrhizobium niftali</name>
    <dbReference type="NCBI Taxonomy" id="2560055"/>
    <lineage>
        <taxon>Bacteria</taxon>
        <taxon>Pseudomonadati</taxon>
        <taxon>Pseudomonadota</taxon>
        <taxon>Alphaproteobacteria</taxon>
        <taxon>Hyphomicrobiales</taxon>
        <taxon>Nitrobacteraceae</taxon>
        <taxon>Bradyrhizobium</taxon>
    </lineage>
</organism>
<dbReference type="OrthoDB" id="9807577at2"/>
<dbReference type="AlphaFoldDB" id="A0A4Y9LDH8"/>
<sequence length="171" mass="19217">MRNLFEKSSAVLSRCETFRYELRRVWDDSLPPFVSGMLNPSTADAERDDPTIRRNIQRARAMGLGSLIVWNLGAGRATEPQTWKLLADPIGPENNRHIRRILQECRDRKGVAIAGWGNHGSFMGRDIIASQIAQNLGVQFYCLGTTKSGQPKHPLYVSKSTVPILWTIPNT</sequence>
<evidence type="ECO:0000313" key="2">
    <source>
        <dbReference type="Proteomes" id="UP000297966"/>
    </source>
</evidence>
<dbReference type="InterPro" id="IPR012441">
    <property type="entry name" value="DUF1643"/>
</dbReference>